<protein>
    <submittedName>
        <fullName evidence="1">Uncharacterized protein</fullName>
    </submittedName>
</protein>
<name>A0A7G9GLR6_9FIRM</name>
<dbReference type="AlphaFoldDB" id="A0A7G9GLR6"/>
<dbReference type="Proteomes" id="UP000515856">
    <property type="component" value="Chromosome"/>
</dbReference>
<evidence type="ECO:0000313" key="1">
    <source>
        <dbReference type="EMBL" id="QNM11748.1"/>
    </source>
</evidence>
<proteinExistence type="predicted"/>
<gene>
    <name evidence="1" type="ORF">H9Q80_16095</name>
</gene>
<dbReference type="KEGG" id="ehn:H9Q80_16095"/>
<evidence type="ECO:0000313" key="2">
    <source>
        <dbReference type="Proteomes" id="UP000515856"/>
    </source>
</evidence>
<keyword evidence="2" id="KW-1185">Reference proteome</keyword>
<accession>A0A7G9GLR6</accession>
<dbReference type="RefSeq" id="WP_117452122.1">
    <property type="nucleotide sequence ID" value="NZ_CP060636.1"/>
</dbReference>
<dbReference type="EMBL" id="CP060636">
    <property type="protein sequence ID" value="QNM11748.1"/>
    <property type="molecule type" value="Genomic_DNA"/>
</dbReference>
<organism evidence="1 2">
    <name type="scientific">[Eubacterium] hominis</name>
    <dbReference type="NCBI Taxonomy" id="2764325"/>
    <lineage>
        <taxon>Bacteria</taxon>
        <taxon>Bacillati</taxon>
        <taxon>Bacillota</taxon>
        <taxon>Erysipelotrichia</taxon>
        <taxon>Erysipelotrichales</taxon>
        <taxon>Erysipelotrichaceae</taxon>
        <taxon>Amedibacillus</taxon>
    </lineage>
</organism>
<reference evidence="1 2" key="1">
    <citation type="submission" date="2020-08" db="EMBL/GenBank/DDBJ databases">
        <authorList>
            <person name="Liu C."/>
            <person name="Sun Q."/>
        </authorList>
    </citation>
    <scope>NUCLEOTIDE SEQUENCE [LARGE SCALE GENOMIC DNA]</scope>
    <source>
        <strain evidence="1 2">NSJ-61</strain>
    </source>
</reference>
<sequence>MNNEVLDNLDFQQEKQAEMLQDVDRCAICGMQFKSNDMVYKRHDGELVHERCMLDFISDNALEYSEYTEYLRDKQSIEEIF</sequence>